<dbReference type="AlphaFoldDB" id="A0AAV7LER8"/>
<feature type="compositionally biased region" description="Basic and acidic residues" evidence="1">
    <location>
        <begin position="24"/>
        <end position="33"/>
    </location>
</feature>
<evidence type="ECO:0000313" key="3">
    <source>
        <dbReference type="Proteomes" id="UP001066276"/>
    </source>
</evidence>
<keyword evidence="3" id="KW-1185">Reference proteome</keyword>
<feature type="compositionally biased region" description="Basic and acidic residues" evidence="1">
    <location>
        <begin position="70"/>
        <end position="91"/>
    </location>
</feature>
<comment type="caution">
    <text evidence="2">The sequence shown here is derived from an EMBL/GenBank/DDBJ whole genome shotgun (WGS) entry which is preliminary data.</text>
</comment>
<accession>A0AAV7LER8</accession>
<evidence type="ECO:0000313" key="2">
    <source>
        <dbReference type="EMBL" id="KAJ1090071.1"/>
    </source>
</evidence>
<proteinExistence type="predicted"/>
<feature type="region of interest" description="Disordered" evidence="1">
    <location>
        <begin position="1"/>
        <end position="101"/>
    </location>
</feature>
<dbReference type="Proteomes" id="UP001066276">
    <property type="component" value="Chromosome 11"/>
</dbReference>
<gene>
    <name evidence="2" type="ORF">NDU88_003211</name>
</gene>
<reference evidence="2" key="1">
    <citation type="journal article" date="2022" name="bioRxiv">
        <title>Sequencing and chromosome-scale assembly of the giantPleurodeles waltlgenome.</title>
        <authorList>
            <person name="Brown T."/>
            <person name="Elewa A."/>
            <person name="Iarovenko S."/>
            <person name="Subramanian E."/>
            <person name="Araus A.J."/>
            <person name="Petzold A."/>
            <person name="Susuki M."/>
            <person name="Suzuki K.-i.T."/>
            <person name="Hayashi T."/>
            <person name="Toyoda A."/>
            <person name="Oliveira C."/>
            <person name="Osipova E."/>
            <person name="Leigh N.D."/>
            <person name="Simon A."/>
            <person name="Yun M.H."/>
        </authorList>
    </citation>
    <scope>NUCLEOTIDE SEQUENCE</scope>
    <source>
        <strain evidence="2">20211129_DDA</strain>
        <tissue evidence="2">Liver</tissue>
    </source>
</reference>
<dbReference type="EMBL" id="JANPWB010000015">
    <property type="protein sequence ID" value="KAJ1090071.1"/>
    <property type="molecule type" value="Genomic_DNA"/>
</dbReference>
<protein>
    <submittedName>
        <fullName evidence="2">Uncharacterized protein</fullName>
    </submittedName>
</protein>
<sequence>MGAMLCSDRAVEVVGAGPARPRFFAREEERRPSDTSGPPDSHERRERHDWGPGIKWSRGSSAGLPGDGEETLRRRTEEGQRWLRGPLDRGRGRIAPSGGAADAVGTCGLGERRAALCPSGGGKVLPGWTVRAAMGLLDPNFSPAKKSGGPQTSRTL</sequence>
<feature type="compositionally biased region" description="Basic and acidic residues" evidence="1">
    <location>
        <begin position="40"/>
        <end position="50"/>
    </location>
</feature>
<evidence type="ECO:0000256" key="1">
    <source>
        <dbReference type="SAM" id="MobiDB-lite"/>
    </source>
</evidence>
<organism evidence="2 3">
    <name type="scientific">Pleurodeles waltl</name>
    <name type="common">Iberian ribbed newt</name>
    <dbReference type="NCBI Taxonomy" id="8319"/>
    <lineage>
        <taxon>Eukaryota</taxon>
        <taxon>Metazoa</taxon>
        <taxon>Chordata</taxon>
        <taxon>Craniata</taxon>
        <taxon>Vertebrata</taxon>
        <taxon>Euteleostomi</taxon>
        <taxon>Amphibia</taxon>
        <taxon>Batrachia</taxon>
        <taxon>Caudata</taxon>
        <taxon>Salamandroidea</taxon>
        <taxon>Salamandridae</taxon>
        <taxon>Pleurodelinae</taxon>
        <taxon>Pleurodeles</taxon>
    </lineage>
</organism>
<name>A0AAV7LER8_PLEWA</name>